<keyword evidence="2" id="KW-0597">Phosphoprotein</keyword>
<keyword evidence="4" id="KW-0479">Metal-binding</keyword>
<dbReference type="GO" id="GO:0004035">
    <property type="term" value="F:alkaline phosphatase activity"/>
    <property type="evidence" value="ECO:0007669"/>
    <property type="project" value="UniProtKB-EC"/>
</dbReference>
<dbReference type="PRINTS" id="PR00113">
    <property type="entry name" value="ALKPHPHTASE"/>
</dbReference>
<feature type="binding site" evidence="4">
    <location>
        <position position="504"/>
    </location>
    <ligand>
        <name>Mg(2+)</name>
        <dbReference type="ChEBI" id="CHEBI:18420"/>
    </ligand>
</feature>
<accession>A0A8T0DME2</accession>
<proteinExistence type="inferred from homology"/>
<feature type="compositionally biased region" description="Basic and acidic residues" evidence="6">
    <location>
        <begin position="367"/>
        <end position="377"/>
    </location>
</feature>
<dbReference type="InterPro" id="IPR017850">
    <property type="entry name" value="Alkaline_phosphatase_core_sf"/>
</dbReference>
<dbReference type="Gene3D" id="3.40.720.10">
    <property type="entry name" value="Alkaline Phosphatase, subunit A"/>
    <property type="match status" value="2"/>
</dbReference>
<keyword evidence="4" id="KW-0460">Magnesium</keyword>
<dbReference type="PANTHER" id="PTHR11596:SF5">
    <property type="entry name" value="ALKALINE PHOSPHATASE"/>
    <property type="match status" value="1"/>
</dbReference>
<feature type="binding site" evidence="4">
    <location>
        <position position="618"/>
    </location>
    <ligand>
        <name>Mg(2+)</name>
        <dbReference type="ChEBI" id="CHEBI:18420"/>
    </ligand>
</feature>
<feature type="region of interest" description="Disordered" evidence="6">
    <location>
        <begin position="361"/>
        <end position="380"/>
    </location>
</feature>
<comment type="cofactor">
    <cofactor evidence="4">
        <name>Mg(2+)</name>
        <dbReference type="ChEBI" id="CHEBI:18420"/>
    </cofactor>
    <text evidence="4">Binds 1 Mg(2+) ion.</text>
</comment>
<feature type="binding site" evidence="4">
    <location>
        <position position="504"/>
    </location>
    <ligand>
        <name>Zn(2+)</name>
        <dbReference type="ChEBI" id="CHEBI:29105"/>
        <label>2</label>
    </ligand>
</feature>
<sequence length="968" mass="106784">MILFIGDGMSSSTITGARYLKAANMNKSAGEVVLVWETWPTISLVHTFSANRMTTDSAASATVLVCGSKVAQSVISVAGVKECCMCDPFDSAQKLQSTLIQAQKKGLSVGIVTTTRITHATPAATYAHSVDRNWENQPTVSPSNSSFVCEDIASQLISNGLDFKVILGGGAGQFYQNVSDVTPKTAGSRKDGKNLFKQWLSEQRKRNRRHALVFHPYELRRLDLTKIDYLFGLLAPSHLDFEIHRTDQPSLSEMTQIAVQILSRNPKGYLLLVESGRIDHGHHRNRANYALTEALALERAVNSTIGLVDTDETLVLVTADHSHGYGVVGYANRRTHILGLDESQLADDGYPYLISNYFSGPGAPSGKPRENPLKSRTSENGYRQQALIPLRRGMHAADDVPLYATGPFNQLFHRPVDNTFVAYATMFSLCLGPYENEPHCFRQSVTSVGSARPDPPDVSEESTNYATWRNSATELIREFQQSPIYGPTYNKISRPKNMILFVGDGMSSSTITGARYLKAANMNKSAGEVVLDWELWPTISLLHTFSADGMTTESAAAATALLCGTKTIQYVLGLTGVKECCTCKPFDSSHKIQSTLILAQKNGLSTGIVTTTRITHATPAASYAHSRDRNHEFDPVVSPSDSSFVCEDIASQLITNGLDFNVILGGGSKMFYQNASAKTPKSPGSREDGRNLFEQWIREQQKRNRRHKLVFDSEELKQLNLAGVDYLFGLLAPNHLDYEILRTDQPSLSELTQIAVQILSRNPKGYLLLVEGGRIDHGHHSNQAKYALTETLALEKAVNAATKHVNLDETLMLVTADHSHAYGVIGYANRRTHVLDFDDSQLADDGHPYLISAYFNGPAASVNETRRDPSNDRIFDDDYRQQALVPLASATHAADDVPLYATGPLNQLFHRSVDNTYVAHATMFALCLGVYKEEPHCIRINVSSKRHMCLYQLLFLMGTQFLFTSVVQ</sequence>
<dbReference type="SUPFAM" id="SSF53649">
    <property type="entry name" value="Alkaline phosphatase-like"/>
    <property type="match status" value="2"/>
</dbReference>
<keyword evidence="8" id="KW-1185">Reference proteome</keyword>
<evidence type="ECO:0000256" key="5">
    <source>
        <dbReference type="RuleBase" id="RU003946"/>
    </source>
</evidence>
<comment type="cofactor">
    <cofactor evidence="4">
        <name>Zn(2+)</name>
        <dbReference type="ChEBI" id="CHEBI:29105"/>
    </cofactor>
    <text evidence="4">Binds 2 Zn(2+) ions.</text>
</comment>
<feature type="binding site" evidence="4">
    <location>
        <position position="892"/>
    </location>
    <ligand>
        <name>Zn(2+)</name>
        <dbReference type="ChEBI" id="CHEBI:29105"/>
        <label>2</label>
    </ligand>
</feature>
<dbReference type="SMART" id="SM00098">
    <property type="entry name" value="alkPPc"/>
    <property type="match status" value="2"/>
</dbReference>
<dbReference type="CDD" id="cd16012">
    <property type="entry name" value="ALP"/>
    <property type="match status" value="2"/>
</dbReference>
<evidence type="ECO:0000256" key="4">
    <source>
        <dbReference type="PIRSR" id="PIRSR601952-2"/>
    </source>
</evidence>
<evidence type="ECO:0000313" key="7">
    <source>
        <dbReference type="EMBL" id="KAF8568422.1"/>
    </source>
</evidence>
<dbReference type="GO" id="GO:0046872">
    <property type="term" value="F:metal ion binding"/>
    <property type="evidence" value="ECO:0007669"/>
    <property type="project" value="UniProtKB-KW"/>
</dbReference>
<feature type="binding site" evidence="4">
    <location>
        <position position="616"/>
    </location>
    <ligand>
        <name>Mg(2+)</name>
        <dbReference type="ChEBI" id="CHEBI:18420"/>
    </ligand>
</feature>
<dbReference type="InterPro" id="IPR001952">
    <property type="entry name" value="Alkaline_phosphatase"/>
</dbReference>
<feature type="binding site" evidence="4">
    <location>
        <position position="771"/>
    </location>
    <ligand>
        <name>Mg(2+)</name>
        <dbReference type="ChEBI" id="CHEBI:18420"/>
    </ligand>
</feature>
<feature type="binding site" evidence="4">
    <location>
        <position position="780"/>
    </location>
    <ligand>
        <name>Zn(2+)</name>
        <dbReference type="ChEBI" id="CHEBI:29105"/>
        <label>2</label>
    </ligand>
</feature>
<dbReference type="Proteomes" id="UP000699462">
    <property type="component" value="Unassembled WGS sequence"/>
</dbReference>
<feature type="binding site" evidence="4">
    <location>
        <position position="818"/>
    </location>
    <ligand>
        <name>Zn(2+)</name>
        <dbReference type="ChEBI" id="CHEBI:29105"/>
        <label>2</label>
    </ligand>
</feature>
<evidence type="ECO:0000256" key="1">
    <source>
        <dbReference type="ARBA" id="ARBA00012647"/>
    </source>
</evidence>
<organism evidence="7 8">
    <name type="scientific">Paragonimus westermani</name>
    <dbReference type="NCBI Taxonomy" id="34504"/>
    <lineage>
        <taxon>Eukaryota</taxon>
        <taxon>Metazoa</taxon>
        <taxon>Spiralia</taxon>
        <taxon>Lophotrochozoa</taxon>
        <taxon>Platyhelminthes</taxon>
        <taxon>Trematoda</taxon>
        <taxon>Digenea</taxon>
        <taxon>Plagiorchiida</taxon>
        <taxon>Troglotremata</taxon>
        <taxon>Troglotrematidae</taxon>
        <taxon>Paragonimus</taxon>
    </lineage>
</organism>
<comment type="caution">
    <text evidence="7">The sequence shown here is derived from an EMBL/GenBank/DDBJ whole genome shotgun (WGS) entry which is preliminary data.</text>
</comment>
<dbReference type="EC" id="3.1.3.1" evidence="1"/>
<feature type="binding site" evidence="4">
    <location>
        <position position="817"/>
    </location>
    <ligand>
        <name>Zn(2+)</name>
        <dbReference type="ChEBI" id="CHEBI:29105"/>
        <label>2</label>
    </ligand>
</feature>
<dbReference type="EMBL" id="JTDF01002806">
    <property type="protein sequence ID" value="KAF8568422.1"/>
    <property type="molecule type" value="Genomic_DNA"/>
</dbReference>
<gene>
    <name evidence="7" type="ORF">P879_02940</name>
</gene>
<dbReference type="Pfam" id="PF00245">
    <property type="entry name" value="Alk_phosphatase"/>
    <property type="match status" value="2"/>
</dbReference>
<dbReference type="OrthoDB" id="5818554at2759"/>
<feature type="binding site" evidence="4">
    <location>
        <position position="776"/>
    </location>
    <ligand>
        <name>Zn(2+)</name>
        <dbReference type="ChEBI" id="CHEBI:29105"/>
        <label>2</label>
    </ligand>
</feature>
<dbReference type="AlphaFoldDB" id="A0A8T0DME2"/>
<evidence type="ECO:0000256" key="2">
    <source>
        <dbReference type="ARBA" id="ARBA00022553"/>
    </source>
</evidence>
<feature type="active site" description="Phosphoserine intermediate" evidence="3">
    <location>
        <position position="554"/>
    </location>
</feature>
<evidence type="ECO:0000256" key="3">
    <source>
        <dbReference type="PIRSR" id="PIRSR601952-1"/>
    </source>
</evidence>
<reference evidence="7 8" key="1">
    <citation type="submission" date="2019-07" db="EMBL/GenBank/DDBJ databases">
        <title>Annotation for the trematode Paragonimus westermani.</title>
        <authorList>
            <person name="Choi Y.-J."/>
        </authorList>
    </citation>
    <scope>NUCLEOTIDE SEQUENCE [LARGE SCALE GENOMIC DNA]</scope>
    <source>
        <strain evidence="7">180907_Pwestermani</strain>
    </source>
</reference>
<evidence type="ECO:0000256" key="6">
    <source>
        <dbReference type="SAM" id="MobiDB-lite"/>
    </source>
</evidence>
<keyword evidence="4" id="KW-0862">Zinc</keyword>
<evidence type="ECO:0000313" key="8">
    <source>
        <dbReference type="Proteomes" id="UP000699462"/>
    </source>
</evidence>
<name>A0A8T0DME2_9TREM</name>
<dbReference type="PANTHER" id="PTHR11596">
    <property type="entry name" value="ALKALINE PHOSPHATASE"/>
    <property type="match status" value="1"/>
</dbReference>
<comment type="similarity">
    <text evidence="5">Belongs to the alkaline phosphatase family.</text>
</comment>
<protein>
    <recommendedName>
        <fullName evidence="1">alkaline phosphatase</fullName>
        <ecNumber evidence="1">3.1.3.1</ecNumber>
    </recommendedName>
</protein>